<dbReference type="InterPro" id="IPR008613">
    <property type="entry name" value="Excalibur_Ca-bd_domain"/>
</dbReference>
<feature type="domain" description="Excalibur calcium-binding" evidence="1">
    <location>
        <begin position="31"/>
        <end position="67"/>
    </location>
</feature>
<dbReference type="Pfam" id="PF05901">
    <property type="entry name" value="Excalibur"/>
    <property type="match status" value="1"/>
</dbReference>
<dbReference type="EMBL" id="CP081295">
    <property type="protein sequence ID" value="QZD91185.1"/>
    <property type="molecule type" value="Genomic_DNA"/>
</dbReference>
<dbReference type="Proteomes" id="UP000824281">
    <property type="component" value="Chromosome"/>
</dbReference>
<organism evidence="2 3">
    <name type="scientific">Qipengyuania aurantiaca</name>
    <dbReference type="NCBI Taxonomy" id="2867233"/>
    <lineage>
        <taxon>Bacteria</taxon>
        <taxon>Pseudomonadati</taxon>
        <taxon>Pseudomonadota</taxon>
        <taxon>Alphaproteobacteria</taxon>
        <taxon>Sphingomonadales</taxon>
        <taxon>Erythrobacteraceae</taxon>
        <taxon>Qipengyuania</taxon>
    </lineage>
</organism>
<sequence length="70" mass="7604">MGQGSRPLPGATLFESAEEEQARLVVERSVTYSGCNQVRALGRAPLYRGQPGYRDDMDGDGDGVACEARW</sequence>
<evidence type="ECO:0000259" key="1">
    <source>
        <dbReference type="SMART" id="SM00894"/>
    </source>
</evidence>
<keyword evidence="3" id="KW-1185">Reference proteome</keyword>
<name>A0ABX8ZQ93_9SPHN</name>
<reference evidence="2 3" key="1">
    <citation type="submission" date="2021-08" db="EMBL/GenBank/DDBJ databases">
        <title>Comparative Genomics Analysis of the Genus Qipengyuania Reveals Extensive Genetic Diversity and Metabolic Versatility, Including the Description of Fifteen Novel Species.</title>
        <authorList>
            <person name="Liu Y."/>
        </authorList>
    </citation>
    <scope>NUCLEOTIDE SEQUENCE [LARGE SCALE GENOMIC DNA]</scope>
    <source>
        <strain evidence="2 3">1NDH13</strain>
    </source>
</reference>
<proteinExistence type="predicted"/>
<accession>A0ABX8ZQ93</accession>
<dbReference type="SMART" id="SM00894">
    <property type="entry name" value="Excalibur"/>
    <property type="match status" value="1"/>
</dbReference>
<evidence type="ECO:0000313" key="3">
    <source>
        <dbReference type="Proteomes" id="UP000824281"/>
    </source>
</evidence>
<protein>
    <submittedName>
        <fullName evidence="2">Excalibur calcium-binding domain-containing protein</fullName>
    </submittedName>
</protein>
<gene>
    <name evidence="2" type="ORF">K3148_06535</name>
</gene>
<evidence type="ECO:0000313" key="2">
    <source>
        <dbReference type="EMBL" id="QZD91185.1"/>
    </source>
</evidence>